<evidence type="ECO:0008006" key="4">
    <source>
        <dbReference type="Google" id="ProtNLM"/>
    </source>
</evidence>
<protein>
    <recommendedName>
        <fullName evidence="4">DUF3077 domain-containing protein</fullName>
    </recommendedName>
</protein>
<evidence type="ECO:0000313" key="3">
    <source>
        <dbReference type="Proteomes" id="UP001430065"/>
    </source>
</evidence>
<comment type="caution">
    <text evidence="2">The sequence shown here is derived from an EMBL/GenBank/DDBJ whole genome shotgun (WGS) entry which is preliminary data.</text>
</comment>
<name>A0ABS2JRM1_9GAMM</name>
<gene>
    <name evidence="2" type="ORF">ISP20_10080</name>
</gene>
<dbReference type="EMBL" id="JADIKC010000004">
    <property type="protein sequence ID" value="MBM7121501.1"/>
    <property type="molecule type" value="Genomic_DNA"/>
</dbReference>
<evidence type="ECO:0000313" key="2">
    <source>
        <dbReference type="EMBL" id="MBM7121501.1"/>
    </source>
</evidence>
<reference evidence="2 3" key="1">
    <citation type="submission" date="2020-10" db="EMBL/GenBank/DDBJ databases">
        <title>Phylogeny of dyella-like bacteria.</title>
        <authorList>
            <person name="Fu J."/>
        </authorList>
    </citation>
    <scope>NUCLEOTIDE SEQUENCE [LARGE SCALE GENOMIC DNA]</scope>
    <source>
        <strain evidence="2 3">THG-B117</strain>
    </source>
</reference>
<organism evidence="2 3">
    <name type="scientific">Dyella kyungheensis</name>
    <dbReference type="NCBI Taxonomy" id="1242174"/>
    <lineage>
        <taxon>Bacteria</taxon>
        <taxon>Pseudomonadati</taxon>
        <taxon>Pseudomonadota</taxon>
        <taxon>Gammaproteobacteria</taxon>
        <taxon>Lysobacterales</taxon>
        <taxon>Rhodanobacteraceae</taxon>
        <taxon>Dyella</taxon>
    </lineage>
</organism>
<evidence type="ECO:0000256" key="1">
    <source>
        <dbReference type="SAM" id="MobiDB-lite"/>
    </source>
</evidence>
<sequence>MARSKPTARKRRNAAPSHPSKPVNPLSRRYWIFDEFPEPAQRLAATSATLAEAIQAVSCVLANSEAYRVIQESSSGYPPANLPLSPALAEGLFAALYMLNERAAEIAWEMLEPDTRMEGAK</sequence>
<keyword evidence="3" id="KW-1185">Reference proteome</keyword>
<feature type="region of interest" description="Disordered" evidence="1">
    <location>
        <begin position="1"/>
        <end position="25"/>
    </location>
</feature>
<proteinExistence type="predicted"/>
<accession>A0ABS2JRM1</accession>
<dbReference type="RefSeq" id="WP_204635970.1">
    <property type="nucleotide sequence ID" value="NZ_CP183983.1"/>
</dbReference>
<dbReference type="Proteomes" id="UP001430065">
    <property type="component" value="Unassembled WGS sequence"/>
</dbReference>
<feature type="compositionally biased region" description="Basic residues" evidence="1">
    <location>
        <begin position="1"/>
        <end position="13"/>
    </location>
</feature>